<dbReference type="RefSeq" id="XP_058331321.1">
    <property type="nucleotide sequence ID" value="XM_058472318.1"/>
</dbReference>
<evidence type="ECO:0000256" key="6">
    <source>
        <dbReference type="ARBA" id="ARBA00023004"/>
    </source>
</evidence>
<evidence type="ECO:0000256" key="7">
    <source>
        <dbReference type="ARBA" id="ARBA00023033"/>
    </source>
</evidence>
<dbReference type="InterPro" id="IPR050121">
    <property type="entry name" value="Cytochrome_P450_monoxygenase"/>
</dbReference>
<keyword evidence="4 8" id="KW-0479">Metal-binding</keyword>
<dbReference type="GeneID" id="83199621"/>
<evidence type="ECO:0000256" key="9">
    <source>
        <dbReference type="RuleBase" id="RU000461"/>
    </source>
</evidence>
<comment type="caution">
    <text evidence="10">The sequence shown here is derived from an EMBL/GenBank/DDBJ whole genome shotgun (WGS) entry which is preliminary data.</text>
</comment>
<keyword evidence="6 8" id="KW-0408">Iron</keyword>
<keyword evidence="7 9" id="KW-0503">Monooxygenase</keyword>
<protein>
    <recommendedName>
        <fullName evidence="12">Cytochrome P450</fullName>
    </recommendedName>
</protein>
<dbReference type="Proteomes" id="UP001150941">
    <property type="component" value="Unassembled WGS sequence"/>
</dbReference>
<dbReference type="Gene3D" id="1.10.630.10">
    <property type="entry name" value="Cytochrome P450"/>
    <property type="match status" value="1"/>
</dbReference>
<dbReference type="InterPro" id="IPR002403">
    <property type="entry name" value="Cyt_P450_E_grp-IV"/>
</dbReference>
<dbReference type="AlphaFoldDB" id="A0A9W9TRF8"/>
<evidence type="ECO:0000313" key="10">
    <source>
        <dbReference type="EMBL" id="KAJ5238402.1"/>
    </source>
</evidence>
<dbReference type="GO" id="GO:0005506">
    <property type="term" value="F:iron ion binding"/>
    <property type="evidence" value="ECO:0007669"/>
    <property type="project" value="InterPro"/>
</dbReference>
<reference evidence="10" key="1">
    <citation type="submission" date="2022-11" db="EMBL/GenBank/DDBJ databases">
        <authorList>
            <person name="Petersen C."/>
        </authorList>
    </citation>
    <scope>NUCLEOTIDE SEQUENCE</scope>
    <source>
        <strain evidence="10">IBT 19713</strain>
    </source>
</reference>
<evidence type="ECO:0000256" key="4">
    <source>
        <dbReference type="ARBA" id="ARBA00022723"/>
    </source>
</evidence>
<dbReference type="EMBL" id="JAPQKS010000003">
    <property type="protein sequence ID" value="KAJ5238402.1"/>
    <property type="molecule type" value="Genomic_DNA"/>
</dbReference>
<comment type="similarity">
    <text evidence="2 9">Belongs to the cytochrome P450 family.</text>
</comment>
<dbReference type="PANTHER" id="PTHR24305">
    <property type="entry name" value="CYTOCHROME P450"/>
    <property type="match status" value="1"/>
</dbReference>
<feature type="binding site" description="axial binding residue" evidence="8">
    <location>
        <position position="476"/>
    </location>
    <ligand>
        <name>heme</name>
        <dbReference type="ChEBI" id="CHEBI:30413"/>
    </ligand>
    <ligandPart>
        <name>Fe</name>
        <dbReference type="ChEBI" id="CHEBI:18248"/>
    </ligandPart>
</feature>
<dbReference type="SUPFAM" id="SSF48264">
    <property type="entry name" value="Cytochrome P450"/>
    <property type="match status" value="1"/>
</dbReference>
<dbReference type="GO" id="GO:0016705">
    <property type="term" value="F:oxidoreductase activity, acting on paired donors, with incorporation or reduction of molecular oxygen"/>
    <property type="evidence" value="ECO:0007669"/>
    <property type="project" value="InterPro"/>
</dbReference>
<keyword evidence="3 8" id="KW-0349">Heme</keyword>
<reference evidence="10" key="2">
    <citation type="journal article" date="2023" name="IMA Fungus">
        <title>Comparative genomic study of the Penicillium genus elucidates a diverse pangenome and 15 lateral gene transfer events.</title>
        <authorList>
            <person name="Petersen C."/>
            <person name="Sorensen T."/>
            <person name="Nielsen M.R."/>
            <person name="Sondergaard T.E."/>
            <person name="Sorensen J.L."/>
            <person name="Fitzpatrick D.A."/>
            <person name="Frisvad J.C."/>
            <person name="Nielsen K.L."/>
        </authorList>
    </citation>
    <scope>NUCLEOTIDE SEQUENCE</scope>
    <source>
        <strain evidence="10">IBT 19713</strain>
    </source>
</reference>
<keyword evidence="11" id="KW-1185">Reference proteome</keyword>
<dbReference type="GO" id="GO:0004497">
    <property type="term" value="F:monooxygenase activity"/>
    <property type="evidence" value="ECO:0007669"/>
    <property type="project" value="UniProtKB-KW"/>
</dbReference>
<dbReference type="GO" id="GO:0043386">
    <property type="term" value="P:mycotoxin biosynthetic process"/>
    <property type="evidence" value="ECO:0007669"/>
    <property type="project" value="UniProtKB-ARBA"/>
</dbReference>
<evidence type="ECO:0008006" key="12">
    <source>
        <dbReference type="Google" id="ProtNLM"/>
    </source>
</evidence>
<dbReference type="PROSITE" id="PS00086">
    <property type="entry name" value="CYTOCHROME_P450"/>
    <property type="match status" value="1"/>
</dbReference>
<comment type="cofactor">
    <cofactor evidence="1 8">
        <name>heme</name>
        <dbReference type="ChEBI" id="CHEBI:30413"/>
    </cofactor>
</comment>
<evidence type="ECO:0000256" key="1">
    <source>
        <dbReference type="ARBA" id="ARBA00001971"/>
    </source>
</evidence>
<name>A0A9W9TRF8_9EURO</name>
<dbReference type="PANTHER" id="PTHR24305:SF157">
    <property type="entry name" value="N-ACETYLTRYPTOPHAN 6-HYDROXYLASE IVOC-RELATED"/>
    <property type="match status" value="1"/>
</dbReference>
<evidence type="ECO:0000256" key="2">
    <source>
        <dbReference type="ARBA" id="ARBA00010617"/>
    </source>
</evidence>
<dbReference type="InterPro" id="IPR017972">
    <property type="entry name" value="Cyt_P450_CS"/>
</dbReference>
<dbReference type="CDD" id="cd11062">
    <property type="entry name" value="CYP58-like"/>
    <property type="match status" value="1"/>
</dbReference>
<accession>A0A9W9TRF8</accession>
<proteinExistence type="inferred from homology"/>
<evidence type="ECO:0000256" key="5">
    <source>
        <dbReference type="ARBA" id="ARBA00023002"/>
    </source>
</evidence>
<sequence length="532" mass="60697">MFTDIIFPLNRLESAEVVIATLAGLVFYHSLKTIYRLWFHPLSKFPGPKLAAATSVYEFYYSVIQDGMFPWKIKEMHEIYGPVVRITPHELHFSDPDFYNEIYTGQMKPRDKFVPFYQFTGAVTSAFETHDAKLHNSRRQPLMNVFAKKEVTKMEPLIMSKIKILAQRFERAIKEQTPIQLDSAFAALTSDIISEYGYGRCLEYLHDDAFKSDIRESLLASLSLFHIIRFVPAIMMLAKVLPYKLVKLLNPQLSKVLALRRLILEMTVGELDKLEKNIPSDARLVKSLTAPSIPDSEKTLERLGDEGFVILNAGVTSGKILAFTAFHLLNNDNAVSKKLYDELKEAFPDPKAIENVSLRDLESLPYLVSVLARDSHFILWKLRMEQKGVVWEGLRLALGPLTRLPRTAPAASPLVYKDKMIPPGTGISTSNYFLHMNPELFPNPTEFRPERWSENPEKAQTLQNYIVTFGKGTRHCLGKAYLYMTMAVLTRSFGMELYETSEKDVEVARDRLFGYPMQPSKGVRILPKAVRA</sequence>
<gene>
    <name evidence="10" type="ORF">N7468_003021</name>
</gene>
<dbReference type="GO" id="GO:0020037">
    <property type="term" value="F:heme binding"/>
    <property type="evidence" value="ECO:0007669"/>
    <property type="project" value="InterPro"/>
</dbReference>
<organism evidence="10 11">
    <name type="scientific">Penicillium chermesinum</name>
    <dbReference type="NCBI Taxonomy" id="63820"/>
    <lineage>
        <taxon>Eukaryota</taxon>
        <taxon>Fungi</taxon>
        <taxon>Dikarya</taxon>
        <taxon>Ascomycota</taxon>
        <taxon>Pezizomycotina</taxon>
        <taxon>Eurotiomycetes</taxon>
        <taxon>Eurotiomycetidae</taxon>
        <taxon>Eurotiales</taxon>
        <taxon>Aspergillaceae</taxon>
        <taxon>Penicillium</taxon>
    </lineage>
</organism>
<dbReference type="InterPro" id="IPR001128">
    <property type="entry name" value="Cyt_P450"/>
</dbReference>
<evidence type="ECO:0000313" key="11">
    <source>
        <dbReference type="Proteomes" id="UP001150941"/>
    </source>
</evidence>
<evidence type="ECO:0000256" key="8">
    <source>
        <dbReference type="PIRSR" id="PIRSR602403-1"/>
    </source>
</evidence>
<dbReference type="Pfam" id="PF00067">
    <property type="entry name" value="p450"/>
    <property type="match status" value="2"/>
</dbReference>
<evidence type="ECO:0000256" key="3">
    <source>
        <dbReference type="ARBA" id="ARBA00022617"/>
    </source>
</evidence>
<keyword evidence="5 9" id="KW-0560">Oxidoreductase</keyword>
<dbReference type="InterPro" id="IPR036396">
    <property type="entry name" value="Cyt_P450_sf"/>
</dbReference>
<dbReference type="PRINTS" id="PR00465">
    <property type="entry name" value="EP450IV"/>
</dbReference>
<dbReference type="OrthoDB" id="3945418at2759"/>